<feature type="region of interest" description="Disordered" evidence="1">
    <location>
        <begin position="560"/>
        <end position="590"/>
    </location>
</feature>
<protein>
    <submittedName>
        <fullName evidence="4">Uncharacterized protein</fullName>
    </submittedName>
</protein>
<evidence type="ECO:0000313" key="4">
    <source>
        <dbReference type="EMBL" id="ODM23797.1"/>
    </source>
</evidence>
<name>A0A1E3BSE6_ASPCR</name>
<feature type="region of interest" description="Disordered" evidence="1">
    <location>
        <begin position="469"/>
        <end position="532"/>
    </location>
</feature>
<dbReference type="InterPro" id="IPR059095">
    <property type="entry name" value="Znf_C2H2_17_2nd"/>
</dbReference>
<gene>
    <name evidence="4" type="ORF">SI65_01386</name>
</gene>
<accession>A0A1E3BSE6</accession>
<dbReference type="EMBL" id="JXNT01000001">
    <property type="protein sequence ID" value="ODM23797.1"/>
    <property type="molecule type" value="Genomic_DNA"/>
</dbReference>
<feature type="compositionally biased region" description="Basic and acidic residues" evidence="1">
    <location>
        <begin position="111"/>
        <end position="129"/>
    </location>
</feature>
<dbReference type="STRING" id="573508.A0A1E3BSE6"/>
<feature type="region of interest" description="Disordered" evidence="1">
    <location>
        <begin position="322"/>
        <end position="410"/>
    </location>
</feature>
<comment type="caution">
    <text evidence="4">The sequence shown here is derived from an EMBL/GenBank/DDBJ whole genome shotgun (WGS) entry which is preliminary data.</text>
</comment>
<feature type="domain" description="C2H2-domain containing protein second zinc finger" evidence="3">
    <location>
        <begin position="537"/>
        <end position="563"/>
    </location>
</feature>
<dbReference type="Proteomes" id="UP000094569">
    <property type="component" value="Unassembled WGS sequence"/>
</dbReference>
<sequence length="590" mass="65942">MSSIPDDPFSDPLNPPQSAQPLQSLFGGPASQDVDLEPYPESEQGAATHEDHEDLDVIMGDIPMMDDNQSDATYHASVEDDSESRNEANAPPKKRKRPAVVTRSLSPPSSPEERPNRFRGPESTWRRLTAEERQNAQALETIRARDLAAHLYNSYALRVRARERGRMTVKEDKRVDETEAFAPPKGWAAWPMSADKVPRADERFKREEDAAWTLRMPSDPRPSADLEESVIAMMLKTAKERFVAREWDRKRTISQPRTSAAVRVDTNDESTAYEGSDGGYMDDDEFRPVVQADDDKSRRQLRPLSRNVLTQFDQLLMGLHHAQTGGARGGDSSASEMQSDTESMASSRSSPRKRNPGETERSQSRGRKPSRRSSQHEGPRSCSKVQHTSRSRGRSLGRGHGRSTSRLRGGRGLRDWSEILGVAAMTGWPSAVVMRTAKRCSALFGEDMAFQKFNEGTVKPIEEDKAKDVQYMESESEPEPEPKSPTSPPISRQSSKNPRSRASSVRHESTSRPASPATADNAERKGKGQHRKQDLVCPFKSCRRHVNGFSRTWNLNLHMKRVHPGHRPRTPAPINVDAGNGDEQRPDNGA</sequence>
<feature type="compositionally biased region" description="Basic residues" evidence="1">
    <location>
        <begin position="560"/>
        <end position="569"/>
    </location>
</feature>
<dbReference type="AlphaFoldDB" id="A0A1E3BSE6"/>
<evidence type="ECO:0000256" key="1">
    <source>
        <dbReference type="SAM" id="MobiDB-lite"/>
    </source>
</evidence>
<proteinExistence type="predicted"/>
<feature type="compositionally biased region" description="Polar residues" evidence="1">
    <location>
        <begin position="492"/>
        <end position="503"/>
    </location>
</feature>
<dbReference type="Pfam" id="PF26176">
    <property type="entry name" value="zf_C2H2_17_2"/>
    <property type="match status" value="1"/>
</dbReference>
<evidence type="ECO:0000259" key="2">
    <source>
        <dbReference type="Pfam" id="PF10680"/>
    </source>
</evidence>
<organism evidence="4 5">
    <name type="scientific">Aspergillus cristatus</name>
    <name type="common">Chinese Fuzhuan brick tea-fermentation fungus</name>
    <name type="synonym">Eurotium cristatum</name>
    <dbReference type="NCBI Taxonomy" id="573508"/>
    <lineage>
        <taxon>Eukaryota</taxon>
        <taxon>Fungi</taxon>
        <taxon>Dikarya</taxon>
        <taxon>Ascomycota</taxon>
        <taxon>Pezizomycotina</taxon>
        <taxon>Eurotiomycetes</taxon>
        <taxon>Eurotiomycetidae</taxon>
        <taxon>Eurotiales</taxon>
        <taxon>Aspergillaceae</taxon>
        <taxon>Aspergillus</taxon>
        <taxon>Aspergillus subgen. Aspergillus</taxon>
    </lineage>
</organism>
<dbReference type="VEuPathDB" id="FungiDB:SI65_01386"/>
<feature type="compositionally biased region" description="Polar residues" evidence="1">
    <location>
        <begin position="332"/>
        <end position="349"/>
    </location>
</feature>
<feature type="compositionally biased region" description="Basic and acidic residues" evidence="1">
    <location>
        <begin position="521"/>
        <end position="532"/>
    </location>
</feature>
<dbReference type="Pfam" id="PF10680">
    <property type="entry name" value="RRN9"/>
    <property type="match status" value="1"/>
</dbReference>
<feature type="region of interest" description="Disordered" evidence="1">
    <location>
        <begin position="252"/>
        <end position="286"/>
    </location>
</feature>
<keyword evidence="5" id="KW-1185">Reference proteome</keyword>
<reference evidence="4 5" key="1">
    <citation type="journal article" date="2016" name="BMC Genomics">
        <title>Comparative genomic and transcriptomic analyses of the Fuzhuan brick tea-fermentation fungus Aspergillus cristatus.</title>
        <authorList>
            <person name="Ge Y."/>
            <person name="Wang Y."/>
            <person name="Liu Y."/>
            <person name="Tan Y."/>
            <person name="Ren X."/>
            <person name="Zhang X."/>
            <person name="Hyde K.D."/>
            <person name="Liu Y."/>
            <person name="Liu Z."/>
        </authorList>
    </citation>
    <scope>NUCLEOTIDE SEQUENCE [LARGE SCALE GENOMIC DNA]</scope>
    <source>
        <strain evidence="4 5">GZAAS20.1005</strain>
    </source>
</reference>
<feature type="compositionally biased region" description="Basic residues" evidence="1">
    <location>
        <begin position="387"/>
        <end position="410"/>
    </location>
</feature>
<feature type="domain" description="Rrn9" evidence="2">
    <location>
        <begin position="139"/>
        <end position="204"/>
    </location>
</feature>
<feature type="region of interest" description="Disordered" evidence="1">
    <location>
        <begin position="1"/>
        <end position="129"/>
    </location>
</feature>
<feature type="compositionally biased region" description="Basic residues" evidence="1">
    <location>
        <begin position="364"/>
        <end position="373"/>
    </location>
</feature>
<dbReference type="OrthoDB" id="5412288at2759"/>
<dbReference type="InterPro" id="IPR019622">
    <property type="entry name" value="Rrn9_dom"/>
</dbReference>
<evidence type="ECO:0000313" key="5">
    <source>
        <dbReference type="Proteomes" id="UP000094569"/>
    </source>
</evidence>
<evidence type="ECO:0000259" key="3">
    <source>
        <dbReference type="Pfam" id="PF26176"/>
    </source>
</evidence>